<evidence type="ECO:0000313" key="3">
    <source>
        <dbReference type="Proteomes" id="UP001156882"/>
    </source>
</evidence>
<dbReference type="SUPFAM" id="SSF55729">
    <property type="entry name" value="Acyl-CoA N-acyltransferases (Nat)"/>
    <property type="match status" value="1"/>
</dbReference>
<proteinExistence type="predicted"/>
<dbReference type="InterPro" id="IPR000182">
    <property type="entry name" value="GNAT_dom"/>
</dbReference>
<dbReference type="PROSITE" id="PS51186">
    <property type="entry name" value="GNAT"/>
    <property type="match status" value="1"/>
</dbReference>
<protein>
    <submittedName>
        <fullName evidence="2">Acetyltransferase</fullName>
    </submittedName>
</protein>
<reference evidence="3" key="1">
    <citation type="journal article" date="2019" name="Int. J. Syst. Evol. Microbiol.">
        <title>The Global Catalogue of Microorganisms (GCM) 10K type strain sequencing project: providing services to taxonomists for standard genome sequencing and annotation.</title>
        <authorList>
            <consortium name="The Broad Institute Genomics Platform"/>
            <consortium name="The Broad Institute Genome Sequencing Center for Infectious Disease"/>
            <person name="Wu L."/>
            <person name="Ma J."/>
        </authorList>
    </citation>
    <scope>NUCLEOTIDE SEQUENCE [LARGE SCALE GENOMIC DNA]</scope>
    <source>
        <strain evidence="3">NBRC 101365</strain>
    </source>
</reference>
<organism evidence="2 3">
    <name type="scientific">Labrys miyagiensis</name>
    <dbReference type="NCBI Taxonomy" id="346912"/>
    <lineage>
        <taxon>Bacteria</taxon>
        <taxon>Pseudomonadati</taxon>
        <taxon>Pseudomonadota</taxon>
        <taxon>Alphaproteobacteria</taxon>
        <taxon>Hyphomicrobiales</taxon>
        <taxon>Xanthobacteraceae</taxon>
        <taxon>Labrys</taxon>
    </lineage>
</organism>
<dbReference type="RefSeq" id="WP_284312137.1">
    <property type="nucleotide sequence ID" value="NZ_BSPC01000022.1"/>
</dbReference>
<feature type="domain" description="N-acetyltransferase" evidence="1">
    <location>
        <begin position="119"/>
        <end position="255"/>
    </location>
</feature>
<keyword evidence="3" id="KW-1185">Reference proteome</keyword>
<dbReference type="Proteomes" id="UP001156882">
    <property type="component" value="Unassembled WGS sequence"/>
</dbReference>
<dbReference type="EMBL" id="BSPC01000022">
    <property type="protein sequence ID" value="GLS19255.1"/>
    <property type="molecule type" value="Genomic_DNA"/>
</dbReference>
<sequence length="255" mass="27364">MTSPTSLAQRVEEACLNGWPALQSIMLDGWQLRFSRGHTKRANSISLLRASSLSLKDKVSLCEKLYAMHRLPTIFRLSSLDAETIDPALDAAGFSPRFDEACVLYRDLVASPAPEGPDTVILQTSAGDAWFDALARIQNLSLPAQANNRALLDAVAVPAAFSASLAPDGQIAAVAFGAVHDGIVCLNSVATDPTFQRKGHARLVVGAILAWAQRQEQAKGACLPVVADNAAALALYHALGFSTEIFRYSYRLKQS</sequence>
<dbReference type="CDD" id="cd04301">
    <property type="entry name" value="NAT_SF"/>
    <property type="match status" value="1"/>
</dbReference>
<comment type="caution">
    <text evidence="2">The sequence shown here is derived from an EMBL/GenBank/DDBJ whole genome shotgun (WGS) entry which is preliminary data.</text>
</comment>
<gene>
    <name evidence="2" type="ORF">GCM10007874_22720</name>
</gene>
<accession>A0ABQ6CK54</accession>
<name>A0ABQ6CK54_9HYPH</name>
<dbReference type="InterPro" id="IPR056935">
    <property type="entry name" value="Rv0428c-like_C"/>
</dbReference>
<evidence type="ECO:0000259" key="1">
    <source>
        <dbReference type="PROSITE" id="PS51186"/>
    </source>
</evidence>
<evidence type="ECO:0000313" key="2">
    <source>
        <dbReference type="EMBL" id="GLS19255.1"/>
    </source>
</evidence>
<dbReference type="Pfam" id="PF24553">
    <property type="entry name" value="Rv0428c_C"/>
    <property type="match status" value="1"/>
</dbReference>
<dbReference type="Gene3D" id="3.40.630.30">
    <property type="match status" value="1"/>
</dbReference>
<dbReference type="InterPro" id="IPR016181">
    <property type="entry name" value="Acyl_CoA_acyltransferase"/>
</dbReference>